<name>A0AAX2AKJ8_9BACT</name>
<protein>
    <submittedName>
        <fullName evidence="1">Uncharacterized protein</fullName>
    </submittedName>
</protein>
<comment type="caution">
    <text evidence="1">The sequence shown here is derived from an EMBL/GenBank/DDBJ whole genome shotgun (WGS) entry which is preliminary data.</text>
</comment>
<accession>A0AAX2AKJ8</accession>
<organism evidence="1 2">
    <name type="scientific">Malaciobacter mytili LMG 24559</name>
    <dbReference type="NCBI Taxonomy" id="1032238"/>
    <lineage>
        <taxon>Bacteria</taxon>
        <taxon>Pseudomonadati</taxon>
        <taxon>Campylobacterota</taxon>
        <taxon>Epsilonproteobacteria</taxon>
        <taxon>Campylobacterales</taxon>
        <taxon>Arcobacteraceae</taxon>
        <taxon>Malaciobacter</taxon>
    </lineage>
</organism>
<sequence length="70" mass="8720">MESNRKNHPKTKVWETTTPYFEKRNIHFYVNKCGFKIVEYFSKYHPDPNFKSNQNFDEEDDEMFKFEKQM</sequence>
<proteinExistence type="predicted"/>
<dbReference type="Proteomes" id="UP000290092">
    <property type="component" value="Unassembled WGS sequence"/>
</dbReference>
<dbReference type="EMBL" id="NXID01000005">
    <property type="protein sequence ID" value="RXK16588.1"/>
    <property type="molecule type" value="Genomic_DNA"/>
</dbReference>
<dbReference type="AlphaFoldDB" id="A0AAX2AKJ8"/>
<evidence type="ECO:0000313" key="1">
    <source>
        <dbReference type="EMBL" id="RXK16588.1"/>
    </source>
</evidence>
<evidence type="ECO:0000313" key="2">
    <source>
        <dbReference type="Proteomes" id="UP000290092"/>
    </source>
</evidence>
<gene>
    <name evidence="1" type="ORF">CP985_02275</name>
</gene>
<reference evidence="1 2" key="1">
    <citation type="submission" date="2017-09" db="EMBL/GenBank/DDBJ databases">
        <title>Genomics of the genus Arcobacter.</title>
        <authorList>
            <person name="Perez-Cataluna A."/>
            <person name="Figueras M.J."/>
            <person name="Salas-Masso N."/>
        </authorList>
    </citation>
    <scope>NUCLEOTIDE SEQUENCE [LARGE SCALE GENOMIC DNA]</scope>
    <source>
        <strain evidence="1 2">CECT 7386</strain>
    </source>
</reference>
<keyword evidence="2" id="KW-1185">Reference proteome</keyword>
<dbReference type="RefSeq" id="WP_196779630.1">
    <property type="nucleotide sequence ID" value="NZ_CP031219.1"/>
</dbReference>